<reference evidence="1 2" key="1">
    <citation type="submission" date="2023-06" db="EMBL/GenBank/DDBJ databases">
        <title>Roseiconus lacunae JC819 isolated from Gulf of Mannar region, Tamil Nadu.</title>
        <authorList>
            <person name="Pk S."/>
            <person name="Ch S."/>
            <person name="Ch V.R."/>
        </authorList>
    </citation>
    <scope>NUCLEOTIDE SEQUENCE [LARGE SCALE GENOMIC DNA]</scope>
    <source>
        <strain evidence="1 2">JC819</strain>
    </source>
</reference>
<protein>
    <submittedName>
        <fullName evidence="1">DUF5131 family protein</fullName>
    </submittedName>
</protein>
<keyword evidence="2" id="KW-1185">Reference proteome</keyword>
<dbReference type="Proteomes" id="UP001239462">
    <property type="component" value="Unassembled WGS sequence"/>
</dbReference>
<comment type="caution">
    <text evidence="1">The sequence shown here is derived from an EMBL/GenBank/DDBJ whole genome shotgun (WGS) entry which is preliminary data.</text>
</comment>
<evidence type="ECO:0000313" key="2">
    <source>
        <dbReference type="Proteomes" id="UP001239462"/>
    </source>
</evidence>
<dbReference type="EMBL" id="JASZZN010000019">
    <property type="protein sequence ID" value="MDM4018202.1"/>
    <property type="molecule type" value="Genomic_DNA"/>
</dbReference>
<dbReference type="RefSeq" id="WP_289165897.1">
    <property type="nucleotide sequence ID" value="NZ_JASZZN010000019.1"/>
</dbReference>
<gene>
    <name evidence="1" type="ORF">QTN89_22320</name>
</gene>
<dbReference type="Pfam" id="PF07505">
    <property type="entry name" value="DUF5131"/>
    <property type="match status" value="1"/>
</dbReference>
<evidence type="ECO:0000313" key="1">
    <source>
        <dbReference type="EMBL" id="MDM4018202.1"/>
    </source>
</evidence>
<organism evidence="1 2">
    <name type="scientific">Roseiconus lacunae</name>
    <dbReference type="NCBI Taxonomy" id="2605694"/>
    <lineage>
        <taxon>Bacteria</taxon>
        <taxon>Pseudomonadati</taxon>
        <taxon>Planctomycetota</taxon>
        <taxon>Planctomycetia</taxon>
        <taxon>Pirellulales</taxon>
        <taxon>Pirellulaceae</taxon>
        <taxon>Roseiconus</taxon>
    </lineage>
</organism>
<accession>A0ABT7PNW6</accession>
<dbReference type="InterPro" id="IPR011101">
    <property type="entry name" value="DUF5131"/>
</dbReference>
<proteinExistence type="predicted"/>
<sequence length="312" mass="35161">MARFTKIQWCDSTTNPVQGCGGCELRNAVASMCYAGALTDRYGKSNPGFADQFERPELKPGKMAEAARWPDLSDKSRNRVLKADGRVSREAKPWLSGLPRHIFVSDMGDALTEKGFAHFNGKPVTDKTLFRFLREEVIDVVTSSNGLRHQWLWLTKRPQRLHAFAAYAIGQETWPANLWVGTSVTSKASLSRVDSLCKFRGKEVTKFVSAEPLWEQVSLKKHLKKLHWVIIGGESGRKRKSAPFDCAWAESLIEECQRAHLPVFVKQIGGNPLHHGDDIDVSSSHGDVMSEWPKTIRLRQMPVSRVRYPQSC</sequence>
<name>A0ABT7PNW6_9BACT</name>